<name>A0A0C6P048_BORBO</name>
<evidence type="ECO:0000313" key="12">
    <source>
        <dbReference type="Proteomes" id="UP000007564"/>
    </source>
</evidence>
<dbReference type="HOGENOM" id="CLU_081254_0_0_4"/>
<comment type="pathway">
    <text evidence="10">Lipid metabolism; phospholipid metabolism.</text>
</comment>
<comment type="function">
    <text evidence="10">Catalyzes the transfer of an acyl group from acyl-phosphate (acyl-PO(4)) to glycerol-3-phosphate (G3P) to form lysophosphatidic acid (LPA). This enzyme utilizes acyl-phosphate as fatty acyl donor, but not acyl-CoA or acyl-ACP.</text>
</comment>
<dbReference type="SMART" id="SM01207">
    <property type="entry name" value="G3P_acyltransf"/>
    <property type="match status" value="1"/>
</dbReference>
<dbReference type="NCBIfam" id="TIGR00023">
    <property type="entry name" value="glycerol-3-phosphate 1-O-acyltransferase PlsY"/>
    <property type="match status" value="1"/>
</dbReference>
<evidence type="ECO:0000256" key="8">
    <source>
        <dbReference type="ARBA" id="ARBA00023209"/>
    </source>
</evidence>
<comment type="subunit">
    <text evidence="10">Probably interacts with PlsX.</text>
</comment>
<evidence type="ECO:0000256" key="1">
    <source>
        <dbReference type="ARBA" id="ARBA00022475"/>
    </source>
</evidence>
<dbReference type="SMR" id="A0A0C6P048"/>
<dbReference type="GO" id="GO:0005886">
    <property type="term" value="C:plasma membrane"/>
    <property type="evidence" value="ECO:0007669"/>
    <property type="project" value="UniProtKB-SubCell"/>
</dbReference>
<keyword evidence="1 10" id="KW-1003">Cell membrane</keyword>
<dbReference type="UniPathway" id="UPA00085"/>
<evidence type="ECO:0000256" key="9">
    <source>
        <dbReference type="ARBA" id="ARBA00023264"/>
    </source>
</evidence>
<keyword evidence="8 10" id="KW-0594">Phospholipid biosynthesis</keyword>
<dbReference type="PANTHER" id="PTHR30309">
    <property type="entry name" value="INNER MEMBRANE PROTEIN YGIH"/>
    <property type="match status" value="1"/>
</dbReference>
<dbReference type="InterPro" id="IPR003811">
    <property type="entry name" value="G3P_acylTferase_PlsY"/>
</dbReference>
<feature type="transmembrane region" description="Helical" evidence="10">
    <location>
        <begin position="92"/>
        <end position="111"/>
    </location>
</feature>
<reference evidence="11 12" key="1">
    <citation type="journal article" date="2012" name="BMC Genomics">
        <title>Comparative genomics of the classical Bordetella subspecies: the evolution and exchange of virulence-associated diversity amongst closely related pathogens.</title>
        <authorList>
            <person name="Park J."/>
            <person name="Zhang Y."/>
            <person name="Buboltz A.M."/>
            <person name="Zhang X."/>
            <person name="Schuster S.C."/>
            <person name="Ahuja U."/>
            <person name="Liu M."/>
            <person name="Miller J.F."/>
            <person name="Sebaihia M."/>
            <person name="Bentley S.D."/>
            <person name="Parkhill J."/>
            <person name="Harvill E.T."/>
        </authorList>
    </citation>
    <scope>NUCLEOTIDE SEQUENCE [LARGE SCALE GENOMIC DNA]</scope>
    <source>
        <strain evidence="11 12">253</strain>
    </source>
</reference>
<dbReference type="EC" id="2.3.1.275" evidence="10"/>
<keyword evidence="9 10" id="KW-1208">Phospholipid metabolism</keyword>
<comment type="subcellular location">
    <subcellularLocation>
        <location evidence="10">Cell membrane</location>
        <topology evidence="10">Multi-pass membrane protein</topology>
    </subcellularLocation>
</comment>
<evidence type="ECO:0000313" key="11">
    <source>
        <dbReference type="EMBL" id="CCJ52741.1"/>
    </source>
</evidence>
<evidence type="ECO:0000256" key="4">
    <source>
        <dbReference type="ARBA" id="ARBA00022692"/>
    </source>
</evidence>
<gene>
    <name evidence="10" type="primary">plsY</name>
    <name evidence="11" type="ORF">BN112_0823</name>
</gene>
<feature type="transmembrane region" description="Helical" evidence="10">
    <location>
        <begin position="123"/>
        <end position="144"/>
    </location>
</feature>
<dbReference type="PANTHER" id="PTHR30309:SF0">
    <property type="entry name" value="GLYCEROL-3-PHOSPHATE ACYLTRANSFERASE-RELATED"/>
    <property type="match status" value="1"/>
</dbReference>
<feature type="transmembrane region" description="Helical" evidence="10">
    <location>
        <begin position="175"/>
        <end position="194"/>
    </location>
</feature>
<dbReference type="KEGG" id="bbh:BN112_0823"/>
<keyword evidence="2 10" id="KW-0444">Lipid biosynthesis</keyword>
<evidence type="ECO:0000256" key="6">
    <source>
        <dbReference type="ARBA" id="ARBA00023098"/>
    </source>
</evidence>
<dbReference type="GO" id="GO:0008654">
    <property type="term" value="P:phospholipid biosynthetic process"/>
    <property type="evidence" value="ECO:0007669"/>
    <property type="project" value="UniProtKB-UniRule"/>
</dbReference>
<dbReference type="OrthoDB" id="9777124at2"/>
<dbReference type="GeneID" id="69602105"/>
<dbReference type="EMBL" id="HE965806">
    <property type="protein sequence ID" value="CCJ52741.1"/>
    <property type="molecule type" value="Genomic_DNA"/>
</dbReference>
<feature type="transmembrane region" description="Helical" evidence="10">
    <location>
        <begin position="151"/>
        <end position="169"/>
    </location>
</feature>
<evidence type="ECO:0000256" key="5">
    <source>
        <dbReference type="ARBA" id="ARBA00022989"/>
    </source>
</evidence>
<proteinExistence type="inferred from homology"/>
<keyword evidence="6 10" id="KW-0443">Lipid metabolism</keyword>
<protein>
    <recommendedName>
        <fullName evidence="10">Glycerol-3-phosphate acyltransferase</fullName>
    </recommendedName>
    <alternativeName>
        <fullName evidence="10">Acyl-PO4 G3P acyltransferase</fullName>
    </alternativeName>
    <alternativeName>
        <fullName evidence="10">Acyl-phosphate--glycerol-3-phosphate acyltransferase</fullName>
    </alternativeName>
    <alternativeName>
        <fullName evidence="10">G3P acyltransferase</fullName>
        <shortName evidence="10">GPAT</shortName>
        <ecNumber evidence="10">2.3.1.275</ecNumber>
    </alternativeName>
    <alternativeName>
        <fullName evidence="10">Lysophosphatidic acid synthase</fullName>
        <shortName evidence="10">LPA synthase</shortName>
    </alternativeName>
</protein>
<evidence type="ECO:0000256" key="2">
    <source>
        <dbReference type="ARBA" id="ARBA00022516"/>
    </source>
</evidence>
<evidence type="ECO:0000256" key="10">
    <source>
        <dbReference type="HAMAP-Rule" id="MF_01043"/>
    </source>
</evidence>
<organism evidence="11 12">
    <name type="scientific">Bordetella bronchiseptica 253</name>
    <dbReference type="NCBI Taxonomy" id="568707"/>
    <lineage>
        <taxon>Bacteria</taxon>
        <taxon>Pseudomonadati</taxon>
        <taxon>Pseudomonadota</taxon>
        <taxon>Betaproteobacteria</taxon>
        <taxon>Burkholderiales</taxon>
        <taxon>Alcaligenaceae</taxon>
        <taxon>Bordetella</taxon>
    </lineage>
</organism>
<keyword evidence="4 10" id="KW-0812">Transmembrane</keyword>
<dbReference type="Proteomes" id="UP000007564">
    <property type="component" value="Chromosome"/>
</dbReference>
<sequence>MPATMVLTAPSLLSSSALIVLAYLIGSIPFAVVVSKLMGLQDPRSYGSGNPGATNVLRTGNKTAAALTLLGDAAKGWFALWLARALVPELSWGAYALVALAVFLGHLYPLFLRFKGGKGVATALGVLMAIEPWLAVATIATWLIVAVFSRYSSLAALVAAFFAPVYYVFGSGAAWHARLEVGLAIAVISALLFYRHRANIARLLKGTESRIGKKK</sequence>
<evidence type="ECO:0000256" key="3">
    <source>
        <dbReference type="ARBA" id="ARBA00022679"/>
    </source>
</evidence>
<evidence type="ECO:0000256" key="7">
    <source>
        <dbReference type="ARBA" id="ARBA00023136"/>
    </source>
</evidence>
<dbReference type="GeneID" id="93204840"/>
<dbReference type="AlphaFoldDB" id="A0A0C6P048"/>
<keyword evidence="7 10" id="KW-0472">Membrane</keyword>
<comment type="catalytic activity">
    <reaction evidence="10">
        <text>an acyl phosphate + sn-glycerol 3-phosphate = a 1-acyl-sn-glycero-3-phosphate + phosphate</text>
        <dbReference type="Rhea" id="RHEA:34075"/>
        <dbReference type="ChEBI" id="CHEBI:43474"/>
        <dbReference type="ChEBI" id="CHEBI:57597"/>
        <dbReference type="ChEBI" id="CHEBI:57970"/>
        <dbReference type="ChEBI" id="CHEBI:59918"/>
        <dbReference type="EC" id="2.3.1.275"/>
    </reaction>
</comment>
<feature type="transmembrane region" description="Helical" evidence="10">
    <location>
        <begin position="12"/>
        <end position="34"/>
    </location>
</feature>
<keyword evidence="3 10" id="KW-0808">Transferase</keyword>
<keyword evidence="5 10" id="KW-1133">Transmembrane helix</keyword>
<dbReference type="HAMAP" id="MF_01043">
    <property type="entry name" value="PlsY"/>
    <property type="match status" value="1"/>
</dbReference>
<dbReference type="RefSeq" id="WP_003811015.1">
    <property type="nucleotide sequence ID" value="NC_019382.1"/>
</dbReference>
<dbReference type="GO" id="GO:0043772">
    <property type="term" value="F:acyl-phosphate glycerol-3-phosphate acyltransferase activity"/>
    <property type="evidence" value="ECO:0007669"/>
    <property type="project" value="UniProtKB-UniRule"/>
</dbReference>
<accession>A0A0C6P048</accession>
<dbReference type="Pfam" id="PF02660">
    <property type="entry name" value="G3P_acyltransf"/>
    <property type="match status" value="1"/>
</dbReference>
<comment type="similarity">
    <text evidence="10">Belongs to the PlsY family.</text>
</comment>